<reference evidence="9" key="1">
    <citation type="submission" date="2021-01" db="EMBL/GenBank/DDBJ databases">
        <authorList>
            <person name="Corre E."/>
            <person name="Pelletier E."/>
            <person name="Niang G."/>
            <person name="Scheremetjew M."/>
            <person name="Finn R."/>
            <person name="Kale V."/>
            <person name="Holt S."/>
            <person name="Cochrane G."/>
            <person name="Meng A."/>
            <person name="Brown T."/>
            <person name="Cohen L."/>
        </authorList>
    </citation>
    <scope>NUCLEOTIDE SEQUENCE</scope>
    <source>
        <strain evidence="9">CCMP1756</strain>
    </source>
</reference>
<keyword evidence="2 4" id="KW-0863">Zinc-finger</keyword>
<dbReference type="Pfam" id="PF00097">
    <property type="entry name" value="zf-C3HC4"/>
    <property type="match status" value="1"/>
</dbReference>
<dbReference type="PANTHER" id="PTHR12622">
    <property type="entry name" value="DELTEX-RELATED"/>
    <property type="match status" value="1"/>
</dbReference>
<dbReference type="InterPro" id="IPR017907">
    <property type="entry name" value="Znf_RING_CS"/>
</dbReference>
<dbReference type="GO" id="GO:0008270">
    <property type="term" value="F:zinc ion binding"/>
    <property type="evidence" value="ECO:0007669"/>
    <property type="project" value="UniProtKB-KW"/>
</dbReference>
<dbReference type="SUPFAM" id="SSF57850">
    <property type="entry name" value="RING/U-box"/>
    <property type="match status" value="1"/>
</dbReference>
<dbReference type="InterPro" id="IPR001841">
    <property type="entry name" value="Znf_RING"/>
</dbReference>
<evidence type="ECO:0000256" key="2">
    <source>
        <dbReference type="ARBA" id="ARBA00022771"/>
    </source>
</evidence>
<dbReference type="PROSITE" id="PS00518">
    <property type="entry name" value="ZF_RING_1"/>
    <property type="match status" value="1"/>
</dbReference>
<sequence length="518" mass="55512">MAFTTVALLAGCLGRAAAEACSCKATWSNTFCSNQEGCPATACDGSSFNWCEVEPAGCDGSFYSSYHGHYWMICDQSTPVSGPTDQPSQSPHDDDDDDDSPMMTTMILVALVLACLPLCCCCVFRVEEVESDKLDTPAVGFCCCCVAPIYKVEGVRPKTPCCWEASATEEGAAPGVRQFVERRTMVCQTPCIPESVRKVSAILLATANVAIIFTWLLRSTLRGPIIGTFLLSAICFGCTGGGETAAAPRPAPPAAASSPAAAPPEPAETIAEMLRRAENARLRAAAETASPVEVAPPPTVRAQPPASSRTDHATPPQPTGARPQSEGECGICFEPYSDRVTTPCNHSFCRQCITQVLATNPPRNEAPCPFCRAVVRLRDLQPSAAAAHGRPLERPRAHHERRPAALDAAANRFINMQRQAMWGTADVVNRVHRRHVDRASEARDRDARRRQREEAARYREAAAARDEAAALDSGRRHATVISVEPIPTATAVPVPPGAVEMVQAHATEPPDQARVVSD</sequence>
<dbReference type="GO" id="GO:0007219">
    <property type="term" value="P:Notch signaling pathway"/>
    <property type="evidence" value="ECO:0007669"/>
    <property type="project" value="InterPro"/>
</dbReference>
<evidence type="ECO:0000256" key="7">
    <source>
        <dbReference type="SAM" id="SignalP"/>
    </source>
</evidence>
<dbReference type="PROSITE" id="PS50089">
    <property type="entry name" value="ZF_RING_2"/>
    <property type="match status" value="1"/>
</dbReference>
<dbReference type="UniPathway" id="UPA00143"/>
<feature type="domain" description="RING-type" evidence="8">
    <location>
        <begin position="329"/>
        <end position="372"/>
    </location>
</feature>
<dbReference type="InterPro" id="IPR018957">
    <property type="entry name" value="Znf_C3HC4_RING-type"/>
</dbReference>
<feature type="chain" id="PRO_5031008452" description="RING-type domain-containing protein" evidence="7">
    <location>
        <begin position="19"/>
        <end position="518"/>
    </location>
</feature>
<feature type="signal peptide" evidence="7">
    <location>
        <begin position="1"/>
        <end position="18"/>
    </location>
</feature>
<keyword evidence="6" id="KW-0812">Transmembrane</keyword>
<organism evidence="9">
    <name type="scientific">Pelagomonas calceolata</name>
    <dbReference type="NCBI Taxonomy" id="35677"/>
    <lineage>
        <taxon>Eukaryota</taxon>
        <taxon>Sar</taxon>
        <taxon>Stramenopiles</taxon>
        <taxon>Ochrophyta</taxon>
        <taxon>Pelagophyceae</taxon>
        <taxon>Pelagomonadales</taxon>
        <taxon>Pelagomonadaceae</taxon>
        <taxon>Pelagomonas</taxon>
    </lineage>
</organism>
<evidence type="ECO:0000256" key="6">
    <source>
        <dbReference type="SAM" id="Phobius"/>
    </source>
</evidence>
<feature type="region of interest" description="Disordered" evidence="5">
    <location>
        <begin position="246"/>
        <end position="266"/>
    </location>
</feature>
<keyword evidence="3" id="KW-0862">Zinc</keyword>
<evidence type="ECO:0000256" key="5">
    <source>
        <dbReference type="SAM" id="MobiDB-lite"/>
    </source>
</evidence>
<keyword evidence="6" id="KW-1133">Transmembrane helix</keyword>
<feature type="region of interest" description="Disordered" evidence="5">
    <location>
        <begin position="281"/>
        <end position="326"/>
    </location>
</feature>
<keyword evidence="1" id="KW-0479">Metal-binding</keyword>
<keyword evidence="6" id="KW-0472">Membrane</keyword>
<feature type="region of interest" description="Disordered" evidence="5">
    <location>
        <begin position="79"/>
        <end position="100"/>
    </location>
</feature>
<dbReference type="InterPro" id="IPR013083">
    <property type="entry name" value="Znf_RING/FYVE/PHD"/>
</dbReference>
<name>A0A7S4E741_9STRA</name>
<evidence type="ECO:0000256" key="3">
    <source>
        <dbReference type="ARBA" id="ARBA00022833"/>
    </source>
</evidence>
<keyword evidence="7" id="KW-0732">Signal</keyword>
<gene>
    <name evidence="9" type="ORF">PCAL00307_LOCUS9693</name>
</gene>
<evidence type="ECO:0000313" key="9">
    <source>
        <dbReference type="EMBL" id="CAE0694257.1"/>
    </source>
</evidence>
<protein>
    <recommendedName>
        <fullName evidence="8">RING-type domain-containing protein</fullName>
    </recommendedName>
</protein>
<feature type="transmembrane region" description="Helical" evidence="6">
    <location>
        <begin position="199"/>
        <end position="217"/>
    </location>
</feature>
<evidence type="ECO:0000259" key="8">
    <source>
        <dbReference type="PROSITE" id="PS50089"/>
    </source>
</evidence>
<evidence type="ECO:0000256" key="4">
    <source>
        <dbReference type="PROSITE-ProRule" id="PRU00175"/>
    </source>
</evidence>
<dbReference type="EMBL" id="HBIW01011330">
    <property type="protein sequence ID" value="CAE0694257.1"/>
    <property type="molecule type" value="Transcribed_RNA"/>
</dbReference>
<dbReference type="Gene3D" id="3.30.40.10">
    <property type="entry name" value="Zinc/RING finger domain, C3HC4 (zinc finger)"/>
    <property type="match status" value="1"/>
</dbReference>
<dbReference type="InterPro" id="IPR039398">
    <property type="entry name" value="Deltex_fam"/>
</dbReference>
<accession>A0A7S4E741</accession>
<evidence type="ECO:0000256" key="1">
    <source>
        <dbReference type="ARBA" id="ARBA00022723"/>
    </source>
</evidence>
<dbReference type="SMART" id="SM00184">
    <property type="entry name" value="RING"/>
    <property type="match status" value="1"/>
</dbReference>
<dbReference type="AlphaFoldDB" id="A0A7S4E741"/>
<proteinExistence type="predicted"/>
<dbReference type="GO" id="GO:0016567">
    <property type="term" value="P:protein ubiquitination"/>
    <property type="evidence" value="ECO:0007669"/>
    <property type="project" value="UniProtKB-UniPathway"/>
</dbReference>